<evidence type="ECO:0000313" key="6">
    <source>
        <dbReference type="RefSeq" id="XP_026741502.1"/>
    </source>
</evidence>
<keyword evidence="1" id="KW-1133">Transmembrane helix</keyword>
<feature type="domain" description="STING ligand-binding" evidence="3">
    <location>
        <begin position="125"/>
        <end position="317"/>
    </location>
</feature>
<dbReference type="GO" id="GO:0061507">
    <property type="term" value="F:2',3'-cyclic GMP-AMP binding"/>
    <property type="evidence" value="ECO:0007669"/>
    <property type="project" value="TreeGrafter"/>
</dbReference>
<organism evidence="4 6">
    <name type="scientific">Trichoplusia ni</name>
    <name type="common">Cabbage looper</name>
    <dbReference type="NCBI Taxonomy" id="7111"/>
    <lineage>
        <taxon>Eukaryota</taxon>
        <taxon>Metazoa</taxon>
        <taxon>Ecdysozoa</taxon>
        <taxon>Arthropoda</taxon>
        <taxon>Hexapoda</taxon>
        <taxon>Insecta</taxon>
        <taxon>Pterygota</taxon>
        <taxon>Neoptera</taxon>
        <taxon>Endopterygota</taxon>
        <taxon>Lepidoptera</taxon>
        <taxon>Glossata</taxon>
        <taxon>Ditrysia</taxon>
        <taxon>Noctuoidea</taxon>
        <taxon>Noctuidae</taxon>
        <taxon>Plusiinae</taxon>
        <taxon>Trichoplusia</taxon>
    </lineage>
</organism>
<dbReference type="Proteomes" id="UP000322000">
    <property type="component" value="Chromosome 20"/>
</dbReference>
<sequence length="333" mass="38021">MDQFHIFIMQILFLSGITLGSKSFSLNDKDKWAISVARYVIYVLTIQGTKWACTVLYDMYLKRGDLDLKFLKKVNRHQVMLYLGFIGFLVLNEQTVIDGDFSQMLIASLIVKYPVIETKSKTSVNYGVGMACSFFEGYLTHVLPSDGARFVGFEENIRRFESKQGVVFPVKKLFVIVTKSLFSPPDLKQFNKTNREEASSIEACRSLDAIEKDVAGVRNRIYKNTAYKIYRAPRRPVCVAAECATLLHTLYRVTKNRDLYEVLADVNVDDIVSDFTNTLRKIIANSPECRGKCEIIYFDDTDPQLNFADVLLDRIREIEPNFEKIIETAQASG</sequence>
<evidence type="ECO:0000313" key="4">
    <source>
        <dbReference type="Proteomes" id="UP000322000"/>
    </source>
</evidence>
<dbReference type="GO" id="GO:0016239">
    <property type="term" value="P:positive regulation of macroautophagy"/>
    <property type="evidence" value="ECO:0007669"/>
    <property type="project" value="TreeGrafter"/>
</dbReference>
<protein>
    <submittedName>
        <fullName evidence="5 6">Stimulator of interferon genes protein-like</fullName>
    </submittedName>
</protein>
<dbReference type="GO" id="GO:0045087">
    <property type="term" value="P:innate immune response"/>
    <property type="evidence" value="ECO:0007669"/>
    <property type="project" value="TreeGrafter"/>
</dbReference>
<dbReference type="OrthoDB" id="6053839at2759"/>
<dbReference type="GO" id="GO:0002218">
    <property type="term" value="P:activation of innate immune response"/>
    <property type="evidence" value="ECO:0007669"/>
    <property type="project" value="InterPro"/>
</dbReference>
<dbReference type="GeneID" id="113503665"/>
<dbReference type="InterPro" id="IPR055432">
    <property type="entry name" value="STING_LBD"/>
</dbReference>
<dbReference type="GO" id="GO:0035438">
    <property type="term" value="F:cyclic-di-GMP binding"/>
    <property type="evidence" value="ECO:0007669"/>
    <property type="project" value="TreeGrafter"/>
</dbReference>
<dbReference type="KEGG" id="tnl:113503665"/>
<dbReference type="GO" id="GO:0032481">
    <property type="term" value="P:positive regulation of type I interferon production"/>
    <property type="evidence" value="ECO:0007669"/>
    <property type="project" value="InterPro"/>
</dbReference>
<dbReference type="GO" id="GO:0061709">
    <property type="term" value="P:reticulophagy"/>
    <property type="evidence" value="ECO:0007669"/>
    <property type="project" value="TreeGrafter"/>
</dbReference>
<proteinExistence type="predicted"/>
<dbReference type="Pfam" id="PF15009">
    <property type="entry name" value="STING_LBD"/>
    <property type="match status" value="1"/>
</dbReference>
<dbReference type="GO" id="GO:0005776">
    <property type="term" value="C:autophagosome"/>
    <property type="evidence" value="ECO:0007669"/>
    <property type="project" value="TreeGrafter"/>
</dbReference>
<feature type="signal peptide" evidence="2">
    <location>
        <begin position="1"/>
        <end position="20"/>
    </location>
</feature>
<dbReference type="PANTHER" id="PTHR34339">
    <property type="entry name" value="STIMULATOR OF INTERFERON GENES PROTEIN"/>
    <property type="match status" value="1"/>
</dbReference>
<name>A0A7E5WMC5_TRINI</name>
<dbReference type="GO" id="GO:0000045">
    <property type="term" value="P:autophagosome assembly"/>
    <property type="evidence" value="ECO:0007669"/>
    <property type="project" value="TreeGrafter"/>
</dbReference>
<keyword evidence="1" id="KW-0812">Transmembrane</keyword>
<dbReference type="RefSeq" id="XP_026741501.1">
    <property type="nucleotide sequence ID" value="XM_026885700.1"/>
</dbReference>
<gene>
    <name evidence="5 6" type="primary">LOC113503665</name>
</gene>
<evidence type="ECO:0000256" key="2">
    <source>
        <dbReference type="SAM" id="SignalP"/>
    </source>
</evidence>
<feature type="transmembrane region" description="Helical" evidence="1">
    <location>
        <begin position="36"/>
        <end position="58"/>
    </location>
</feature>
<keyword evidence="1" id="KW-0472">Membrane</keyword>
<accession>A0A7E5WMC5</accession>
<dbReference type="InterPro" id="IPR038623">
    <property type="entry name" value="STING_C_sf"/>
</dbReference>
<keyword evidence="4" id="KW-1185">Reference proteome</keyword>
<evidence type="ECO:0000256" key="1">
    <source>
        <dbReference type="SAM" id="Phobius"/>
    </source>
</evidence>
<dbReference type="InterPro" id="IPR029158">
    <property type="entry name" value="STING"/>
</dbReference>
<keyword evidence="2" id="KW-0732">Signal</keyword>
<dbReference type="PANTHER" id="PTHR34339:SF1">
    <property type="entry name" value="STIMULATOR OF INTERFERON GENES PROTEIN"/>
    <property type="match status" value="1"/>
</dbReference>
<reference evidence="5 6" key="1">
    <citation type="submission" date="2025-04" db="UniProtKB">
        <authorList>
            <consortium name="RefSeq"/>
        </authorList>
    </citation>
    <scope>IDENTIFICATION</scope>
</reference>
<dbReference type="GO" id="GO:0005789">
    <property type="term" value="C:endoplasmic reticulum membrane"/>
    <property type="evidence" value="ECO:0007669"/>
    <property type="project" value="TreeGrafter"/>
</dbReference>
<evidence type="ECO:0000259" key="3">
    <source>
        <dbReference type="Pfam" id="PF15009"/>
    </source>
</evidence>
<dbReference type="RefSeq" id="XP_026741502.1">
    <property type="nucleotide sequence ID" value="XM_026885701.1"/>
</dbReference>
<evidence type="ECO:0000313" key="5">
    <source>
        <dbReference type="RefSeq" id="XP_026741501.1"/>
    </source>
</evidence>
<dbReference type="AlphaFoldDB" id="A0A7E5WMC5"/>
<dbReference type="Gene3D" id="3.40.50.12100">
    <property type="entry name" value="Stimulator of interferon genes protein"/>
    <property type="match status" value="1"/>
</dbReference>
<feature type="chain" id="PRO_5044656656" evidence="2">
    <location>
        <begin position="21"/>
        <end position="333"/>
    </location>
</feature>